<feature type="transmembrane region" description="Helical" evidence="1">
    <location>
        <begin position="45"/>
        <end position="67"/>
    </location>
</feature>
<feature type="transmembrane region" description="Helical" evidence="1">
    <location>
        <begin position="88"/>
        <end position="109"/>
    </location>
</feature>
<comment type="caution">
    <text evidence="2">The sequence shown here is derived from an EMBL/GenBank/DDBJ whole genome shotgun (WGS) entry which is preliminary data.</text>
</comment>
<name>A0ABW3DAG0_9BACL</name>
<gene>
    <name evidence="2" type="ORF">ACFQ03_07545</name>
</gene>
<evidence type="ECO:0000256" key="1">
    <source>
        <dbReference type="SAM" id="Phobius"/>
    </source>
</evidence>
<proteinExistence type="predicted"/>
<evidence type="ECO:0000313" key="2">
    <source>
        <dbReference type="EMBL" id="MFD0869000.1"/>
    </source>
</evidence>
<dbReference type="EMBL" id="JBHTIU010000027">
    <property type="protein sequence ID" value="MFD0869000.1"/>
    <property type="molecule type" value="Genomic_DNA"/>
</dbReference>
<evidence type="ECO:0000313" key="3">
    <source>
        <dbReference type="Proteomes" id="UP001597120"/>
    </source>
</evidence>
<keyword evidence="1" id="KW-0812">Transmembrane</keyword>
<accession>A0ABW3DAG0</accession>
<feature type="transmembrane region" description="Helical" evidence="1">
    <location>
        <begin position="154"/>
        <end position="175"/>
    </location>
</feature>
<sequence>MSPMLALIRYQLQLFARSYRYFAPMTLYLIFIAWIYSMIPNPVMSSYASTSVCLFLVAAWLSFNFYSTEPPTQQQLTLMHSRSGIRYHASRMATVWVAAFPLTLFAVLYPIIRGSFDRAPTAIEMAVSLYSHLLFTWMAIVLTALFCSKIGTQLISKLGGLVLALTLSLAVPGLAEWLPSPLQWLLWVVPPASPIIDTLMNFDALGEAPAIAKLVWPSLYTLALSLLTVVYLQIRRK</sequence>
<reference evidence="3" key="1">
    <citation type="journal article" date="2019" name="Int. J. Syst. Evol. Microbiol.">
        <title>The Global Catalogue of Microorganisms (GCM) 10K type strain sequencing project: providing services to taxonomists for standard genome sequencing and annotation.</title>
        <authorList>
            <consortium name="The Broad Institute Genomics Platform"/>
            <consortium name="The Broad Institute Genome Sequencing Center for Infectious Disease"/>
            <person name="Wu L."/>
            <person name="Ma J."/>
        </authorList>
    </citation>
    <scope>NUCLEOTIDE SEQUENCE [LARGE SCALE GENOMIC DNA]</scope>
    <source>
        <strain evidence="3">CCUG 57263</strain>
    </source>
</reference>
<feature type="transmembrane region" description="Helical" evidence="1">
    <location>
        <begin position="214"/>
        <end position="234"/>
    </location>
</feature>
<dbReference type="RefSeq" id="WP_379287208.1">
    <property type="nucleotide sequence ID" value="NZ_JBHTIU010000027.1"/>
</dbReference>
<keyword evidence="1" id="KW-0472">Membrane</keyword>
<dbReference type="Proteomes" id="UP001597120">
    <property type="component" value="Unassembled WGS sequence"/>
</dbReference>
<keyword evidence="3" id="KW-1185">Reference proteome</keyword>
<feature type="transmembrane region" description="Helical" evidence="1">
    <location>
        <begin position="21"/>
        <end position="39"/>
    </location>
</feature>
<organism evidence="2 3">
    <name type="scientific">Paenibacillus residui</name>
    <dbReference type="NCBI Taxonomy" id="629724"/>
    <lineage>
        <taxon>Bacteria</taxon>
        <taxon>Bacillati</taxon>
        <taxon>Bacillota</taxon>
        <taxon>Bacilli</taxon>
        <taxon>Bacillales</taxon>
        <taxon>Paenibacillaceae</taxon>
        <taxon>Paenibacillus</taxon>
    </lineage>
</organism>
<feature type="transmembrane region" description="Helical" evidence="1">
    <location>
        <begin position="129"/>
        <end position="147"/>
    </location>
</feature>
<protein>
    <recommendedName>
        <fullName evidence="4">ABC transporter permease</fullName>
    </recommendedName>
</protein>
<keyword evidence="1" id="KW-1133">Transmembrane helix</keyword>
<evidence type="ECO:0008006" key="4">
    <source>
        <dbReference type="Google" id="ProtNLM"/>
    </source>
</evidence>